<dbReference type="Proteomes" id="UP000218287">
    <property type="component" value="Chromosome"/>
</dbReference>
<evidence type="ECO:0000313" key="2">
    <source>
        <dbReference type="Proteomes" id="UP000218287"/>
    </source>
</evidence>
<accession>A0A1Z4GHF8</accession>
<keyword evidence="2" id="KW-1185">Reference proteome</keyword>
<proteinExistence type="predicted"/>
<dbReference type="EMBL" id="AP018174">
    <property type="protein sequence ID" value="BAY16915.1"/>
    <property type="molecule type" value="Genomic_DNA"/>
</dbReference>
<protein>
    <submittedName>
        <fullName evidence="1">Uncharacterized protein</fullName>
    </submittedName>
</protein>
<organism evidence="1 2">
    <name type="scientific">Anabaenopsis circularis NIES-21</name>
    <dbReference type="NCBI Taxonomy" id="1085406"/>
    <lineage>
        <taxon>Bacteria</taxon>
        <taxon>Bacillati</taxon>
        <taxon>Cyanobacteriota</taxon>
        <taxon>Cyanophyceae</taxon>
        <taxon>Nostocales</taxon>
        <taxon>Nodulariaceae</taxon>
        <taxon>Anabaenopsis</taxon>
    </lineage>
</organism>
<sequence>MQIILHKHLNLTQEFEGLTACTLEPNIKLFKVNLIQIAD</sequence>
<gene>
    <name evidence="1" type="ORF">NIES21_27490</name>
</gene>
<dbReference type="AlphaFoldDB" id="A0A1Z4GHF8"/>
<name>A0A1Z4GHF8_9CYAN</name>
<reference evidence="1 2" key="1">
    <citation type="submission" date="2017-06" db="EMBL/GenBank/DDBJ databases">
        <title>Genome sequencing of cyanobaciteial culture collection at National Institute for Environmental Studies (NIES).</title>
        <authorList>
            <person name="Hirose Y."/>
            <person name="Shimura Y."/>
            <person name="Fujisawa T."/>
            <person name="Nakamura Y."/>
            <person name="Kawachi M."/>
        </authorList>
    </citation>
    <scope>NUCLEOTIDE SEQUENCE [LARGE SCALE GENOMIC DNA]</scope>
    <source>
        <strain evidence="1 2">NIES-21</strain>
    </source>
</reference>
<evidence type="ECO:0000313" key="1">
    <source>
        <dbReference type="EMBL" id="BAY16915.1"/>
    </source>
</evidence>